<dbReference type="RefSeq" id="WP_345515159.1">
    <property type="nucleotide sequence ID" value="NZ_BAAAXD010000030.1"/>
</dbReference>
<keyword evidence="1" id="KW-0472">Membrane</keyword>
<organism evidence="2 3">
    <name type="scientific">Streptomyces yanii</name>
    <dbReference type="NCBI Taxonomy" id="78510"/>
    <lineage>
        <taxon>Bacteria</taxon>
        <taxon>Bacillati</taxon>
        <taxon>Actinomycetota</taxon>
        <taxon>Actinomycetes</taxon>
        <taxon>Kitasatosporales</taxon>
        <taxon>Streptomycetaceae</taxon>
        <taxon>Streptomyces</taxon>
    </lineage>
</organism>
<feature type="transmembrane region" description="Helical" evidence="1">
    <location>
        <begin position="33"/>
        <end position="55"/>
    </location>
</feature>
<reference evidence="2 3" key="1">
    <citation type="submission" date="2024-09" db="EMBL/GenBank/DDBJ databases">
        <authorList>
            <person name="Sun Q."/>
            <person name="Mori K."/>
        </authorList>
    </citation>
    <scope>NUCLEOTIDE SEQUENCE [LARGE SCALE GENOMIC DNA]</scope>
    <source>
        <strain evidence="2 3">JCM 3331</strain>
    </source>
</reference>
<gene>
    <name evidence="2" type="ORF">ACFFTL_04435</name>
</gene>
<name>A0ABV5R186_9ACTN</name>
<evidence type="ECO:0000256" key="1">
    <source>
        <dbReference type="SAM" id="Phobius"/>
    </source>
</evidence>
<feature type="transmembrane region" description="Helical" evidence="1">
    <location>
        <begin position="423"/>
        <end position="442"/>
    </location>
</feature>
<feature type="transmembrane region" description="Helical" evidence="1">
    <location>
        <begin position="306"/>
        <end position="326"/>
    </location>
</feature>
<evidence type="ECO:0000313" key="3">
    <source>
        <dbReference type="Proteomes" id="UP001589710"/>
    </source>
</evidence>
<feature type="transmembrane region" description="Helical" evidence="1">
    <location>
        <begin position="347"/>
        <end position="372"/>
    </location>
</feature>
<dbReference type="Proteomes" id="UP001589710">
    <property type="component" value="Unassembled WGS sequence"/>
</dbReference>
<dbReference type="PANTHER" id="PTHR37305">
    <property type="entry name" value="INTEGRAL MEMBRANE PROTEIN-RELATED"/>
    <property type="match status" value="1"/>
</dbReference>
<dbReference type="Gene3D" id="2.60.120.200">
    <property type="match status" value="1"/>
</dbReference>
<keyword evidence="3" id="KW-1185">Reference proteome</keyword>
<evidence type="ECO:0000313" key="2">
    <source>
        <dbReference type="EMBL" id="MFB9571609.1"/>
    </source>
</evidence>
<dbReference type="EMBL" id="JBHMCG010000015">
    <property type="protein sequence ID" value="MFB9571609.1"/>
    <property type="molecule type" value="Genomic_DNA"/>
</dbReference>
<keyword evidence="1" id="KW-0812">Transmembrane</keyword>
<proteinExistence type="predicted"/>
<feature type="transmembrane region" description="Helical" evidence="1">
    <location>
        <begin position="487"/>
        <end position="508"/>
    </location>
</feature>
<accession>A0ABV5R186</accession>
<keyword evidence="1" id="KW-1133">Transmembrane helix</keyword>
<dbReference type="Pfam" id="PF12679">
    <property type="entry name" value="ABC2_membrane_2"/>
    <property type="match status" value="1"/>
</dbReference>
<sequence>MTRTTTSYRSGTPAVHAGFAQQLRAEWTKFRTVRGWVAGLAAAALVIVLIGLIGAHTERPTCEDPNQPCTGARGPGGEAVTDRFYFVHRPLTGDGSITVRITSLGPEGAKGGLPPWAKAGIVLKAGDRAGSAYAAVMATAGHGVRMQYNYTHDTAGAPGAVSAASPYWLRLTRTGDTVTGYRSADGARWTVVGTARLTGLPSQVQAGMFTASPPATESTSQKFGGLSNRGAPTRATGVFDHVALSGAESGDAAWHGEQMGGPADDFASDGTFRRADDTFTVTGSGDIAPAVGGPMTAGGQTIERSLAGTFVGLILVIVVGATFITAEYRRGLIRTTLMASPGRGRAPAAKAVVLAAVTFAAGLPAAAAAVLLGEWLVRPGGFDFPVGTLTELRVVAGTAALLAVTAVLAMAVGTVLRRSAGAVTLVFAAIVLPYILATASILPAGPSQWLLRVTPAAGFAIQQNMPQYAQVDSDYTPAFGYFPLPPWGGFAVLCGWTAVALGAAVFMMRRRDA</sequence>
<comment type="caution">
    <text evidence="2">The sequence shown here is derived from an EMBL/GenBank/DDBJ whole genome shotgun (WGS) entry which is preliminary data.</text>
</comment>
<protein>
    <submittedName>
        <fullName evidence="2">ABC transporter permease subunit</fullName>
    </submittedName>
</protein>
<feature type="transmembrane region" description="Helical" evidence="1">
    <location>
        <begin position="392"/>
        <end position="416"/>
    </location>
</feature>
<dbReference type="PANTHER" id="PTHR37305:SF1">
    <property type="entry name" value="MEMBRANE PROTEIN"/>
    <property type="match status" value="1"/>
</dbReference>